<name>A0A6A5TSG9_9PLEO</name>
<dbReference type="PANTHER" id="PTHR47332:SF6">
    <property type="entry name" value="SET DOMAIN-CONTAINING PROTEIN"/>
    <property type="match status" value="1"/>
</dbReference>
<dbReference type="SUPFAM" id="SSF82199">
    <property type="entry name" value="SET domain"/>
    <property type="match status" value="1"/>
</dbReference>
<dbReference type="Gene3D" id="2.170.270.10">
    <property type="entry name" value="SET domain"/>
    <property type="match status" value="1"/>
</dbReference>
<evidence type="ECO:0000313" key="2">
    <source>
        <dbReference type="EMBL" id="KAF1955883.1"/>
    </source>
</evidence>
<keyword evidence="3" id="KW-1185">Reference proteome</keyword>
<dbReference type="AlphaFoldDB" id="A0A6A5TSG9"/>
<dbReference type="CDD" id="cd20071">
    <property type="entry name" value="SET_SMYD"/>
    <property type="match status" value="1"/>
</dbReference>
<dbReference type="InterPro" id="IPR053185">
    <property type="entry name" value="SET_domain_protein"/>
</dbReference>
<protein>
    <recommendedName>
        <fullName evidence="1">SET domain-containing protein</fullName>
    </recommendedName>
</protein>
<dbReference type="InterPro" id="IPR046341">
    <property type="entry name" value="SET_dom_sf"/>
</dbReference>
<accession>A0A6A5TSG9</accession>
<organism evidence="2 3">
    <name type="scientific">Byssothecium circinans</name>
    <dbReference type="NCBI Taxonomy" id="147558"/>
    <lineage>
        <taxon>Eukaryota</taxon>
        <taxon>Fungi</taxon>
        <taxon>Dikarya</taxon>
        <taxon>Ascomycota</taxon>
        <taxon>Pezizomycotina</taxon>
        <taxon>Dothideomycetes</taxon>
        <taxon>Pleosporomycetidae</taxon>
        <taxon>Pleosporales</taxon>
        <taxon>Massarineae</taxon>
        <taxon>Massarinaceae</taxon>
        <taxon>Byssothecium</taxon>
    </lineage>
</organism>
<dbReference type="InterPro" id="IPR001214">
    <property type="entry name" value="SET_dom"/>
</dbReference>
<evidence type="ECO:0000313" key="3">
    <source>
        <dbReference type="Proteomes" id="UP000800035"/>
    </source>
</evidence>
<dbReference type="Pfam" id="PF00856">
    <property type="entry name" value="SET"/>
    <property type="match status" value="1"/>
</dbReference>
<dbReference type="OrthoDB" id="265717at2759"/>
<sequence>MVDAARIITSSQLPIQLNRDEGLALMNSAVDMLPSSTRTQVLDLDKSAVGNGIDDILKTNTFACHVPDGSEGDGEGYLCLFPLVSRINHACRPNANAKFIPRTLHMEISTLRDIQPGEEISISYGRIDLKHAERQKLYRDGWHFTCTCSLCSADKYAIAGSDQRRERFAKLHEQLSSITGETYDAQQIIAWEKEVLEISDREGFETLIAEDLERLAYVYNGLGRKSEAVMWAKRTRRNLMQWWVVDGRESAELKRIEELLGELGA</sequence>
<dbReference type="EMBL" id="ML976993">
    <property type="protein sequence ID" value="KAF1955883.1"/>
    <property type="molecule type" value="Genomic_DNA"/>
</dbReference>
<gene>
    <name evidence="2" type="ORF">CC80DRAFT_492828</name>
</gene>
<dbReference type="Proteomes" id="UP000800035">
    <property type="component" value="Unassembled WGS sequence"/>
</dbReference>
<proteinExistence type="predicted"/>
<feature type="domain" description="SET" evidence="1">
    <location>
        <begin position="13"/>
        <end position="125"/>
    </location>
</feature>
<reference evidence="2" key="1">
    <citation type="journal article" date="2020" name="Stud. Mycol.">
        <title>101 Dothideomycetes genomes: a test case for predicting lifestyles and emergence of pathogens.</title>
        <authorList>
            <person name="Haridas S."/>
            <person name="Albert R."/>
            <person name="Binder M."/>
            <person name="Bloem J."/>
            <person name="Labutti K."/>
            <person name="Salamov A."/>
            <person name="Andreopoulos B."/>
            <person name="Baker S."/>
            <person name="Barry K."/>
            <person name="Bills G."/>
            <person name="Bluhm B."/>
            <person name="Cannon C."/>
            <person name="Castanera R."/>
            <person name="Culley D."/>
            <person name="Daum C."/>
            <person name="Ezra D."/>
            <person name="Gonzalez J."/>
            <person name="Henrissat B."/>
            <person name="Kuo A."/>
            <person name="Liang C."/>
            <person name="Lipzen A."/>
            <person name="Lutzoni F."/>
            <person name="Magnuson J."/>
            <person name="Mondo S."/>
            <person name="Nolan M."/>
            <person name="Ohm R."/>
            <person name="Pangilinan J."/>
            <person name="Park H.-J."/>
            <person name="Ramirez L."/>
            <person name="Alfaro M."/>
            <person name="Sun H."/>
            <person name="Tritt A."/>
            <person name="Yoshinaga Y."/>
            <person name="Zwiers L.-H."/>
            <person name="Turgeon B."/>
            <person name="Goodwin S."/>
            <person name="Spatafora J."/>
            <person name="Crous P."/>
            <person name="Grigoriev I."/>
        </authorList>
    </citation>
    <scope>NUCLEOTIDE SEQUENCE</scope>
    <source>
        <strain evidence="2">CBS 675.92</strain>
    </source>
</reference>
<dbReference type="PROSITE" id="PS50280">
    <property type="entry name" value="SET"/>
    <property type="match status" value="1"/>
</dbReference>
<dbReference type="PANTHER" id="PTHR47332">
    <property type="entry name" value="SET DOMAIN-CONTAINING PROTEIN 5"/>
    <property type="match status" value="1"/>
</dbReference>
<evidence type="ECO:0000259" key="1">
    <source>
        <dbReference type="PROSITE" id="PS50280"/>
    </source>
</evidence>